<organism evidence="1 2">
    <name type="scientific">Nitrobacter winogradskyi</name>
    <name type="common">Nitrobacter agilis</name>
    <dbReference type="NCBI Taxonomy" id="913"/>
    <lineage>
        <taxon>Bacteria</taxon>
        <taxon>Pseudomonadati</taxon>
        <taxon>Pseudomonadota</taxon>
        <taxon>Alphaproteobacteria</taxon>
        <taxon>Hyphomicrobiales</taxon>
        <taxon>Nitrobacteraceae</taxon>
        <taxon>Nitrobacter</taxon>
    </lineage>
</organism>
<protein>
    <submittedName>
        <fullName evidence="1">Uncharacterized protein</fullName>
    </submittedName>
</protein>
<evidence type="ECO:0000313" key="1">
    <source>
        <dbReference type="EMBL" id="GEC15714.1"/>
    </source>
</evidence>
<sequence length="85" mass="9187">MDKVSDSITKLQATFRITVNGESIAIATVGQAYDFITRLSTAEWAEFRTLHEDACAALEAAAGNAMLSRKATDALRALLARTKLL</sequence>
<accession>A0A4Y3W9S8</accession>
<dbReference type="AlphaFoldDB" id="A0A4Y3W9S8"/>
<comment type="caution">
    <text evidence="1">The sequence shown here is derived from an EMBL/GenBank/DDBJ whole genome shotgun (WGS) entry which is preliminary data.</text>
</comment>
<dbReference type="OMA" id="AVEWMEF"/>
<name>A0A4Y3W9S8_NITWI</name>
<evidence type="ECO:0000313" key="2">
    <source>
        <dbReference type="Proteomes" id="UP000318825"/>
    </source>
</evidence>
<dbReference type="Proteomes" id="UP000318825">
    <property type="component" value="Unassembled WGS sequence"/>
</dbReference>
<dbReference type="RefSeq" id="WP_011316181.1">
    <property type="nucleotide sequence ID" value="NZ_BJNF01000040.1"/>
</dbReference>
<dbReference type="EMBL" id="BJNF01000040">
    <property type="protein sequence ID" value="GEC15714.1"/>
    <property type="molecule type" value="Genomic_DNA"/>
</dbReference>
<reference evidence="1 2" key="1">
    <citation type="submission" date="2019-06" db="EMBL/GenBank/DDBJ databases">
        <title>Whole genome shotgun sequence of Nitrobacter winogradskyi NBRC 14297.</title>
        <authorList>
            <person name="Hosoyama A."/>
            <person name="Uohara A."/>
            <person name="Ohji S."/>
            <person name="Ichikawa N."/>
        </authorList>
    </citation>
    <scope>NUCLEOTIDE SEQUENCE [LARGE SCALE GENOMIC DNA]</scope>
    <source>
        <strain evidence="1 2">NBRC 14297</strain>
    </source>
</reference>
<proteinExistence type="predicted"/>
<dbReference type="OrthoDB" id="8242515at2"/>
<gene>
    <name evidence="1" type="ORF">NWI01_16060</name>
</gene>